<accession>A0A478FRZ4</accession>
<dbReference type="GO" id="GO:0005524">
    <property type="term" value="F:ATP binding"/>
    <property type="evidence" value="ECO:0007669"/>
    <property type="project" value="InterPro"/>
</dbReference>
<evidence type="ECO:0000256" key="2">
    <source>
        <dbReference type="ARBA" id="ARBA00022515"/>
    </source>
</evidence>
<dbReference type="AlphaFoldDB" id="A0A478FRZ4"/>
<comment type="similarity">
    <text evidence="1">Belongs to the helicase family. DnaB subfamily.</text>
</comment>
<comment type="caution">
    <text evidence="6">The sequence shown here is derived from an EMBL/GenBank/DDBJ whole genome shotgun (WGS) entry which is preliminary data.</text>
</comment>
<dbReference type="PANTHER" id="PTHR30153">
    <property type="entry name" value="REPLICATIVE DNA HELICASE DNAB"/>
    <property type="match status" value="1"/>
</dbReference>
<dbReference type="InterPro" id="IPR007694">
    <property type="entry name" value="DNA_helicase_DnaB-like_C"/>
</dbReference>
<keyword evidence="6" id="KW-0067">ATP-binding</keyword>
<comment type="catalytic activity">
    <reaction evidence="4">
        <text>ATP + H2O = ADP + phosphate + H(+)</text>
        <dbReference type="Rhea" id="RHEA:13065"/>
        <dbReference type="ChEBI" id="CHEBI:15377"/>
        <dbReference type="ChEBI" id="CHEBI:15378"/>
        <dbReference type="ChEBI" id="CHEBI:30616"/>
        <dbReference type="ChEBI" id="CHEBI:43474"/>
        <dbReference type="ChEBI" id="CHEBI:456216"/>
        <dbReference type="EC" id="5.6.2.3"/>
    </reaction>
</comment>
<dbReference type="Gene3D" id="1.10.860.10">
    <property type="entry name" value="DNAb Helicase, Chain A"/>
    <property type="match status" value="1"/>
</dbReference>
<keyword evidence="2" id="KW-0639">Primosome</keyword>
<dbReference type="Pfam" id="PF03796">
    <property type="entry name" value="DnaB_C"/>
    <property type="match status" value="1"/>
</dbReference>
<keyword evidence="6" id="KW-0547">Nucleotide-binding</keyword>
<dbReference type="InterPro" id="IPR016136">
    <property type="entry name" value="DNA_helicase_N/primase_C"/>
</dbReference>
<dbReference type="SUPFAM" id="SSF52540">
    <property type="entry name" value="P-loop containing nucleoside triphosphate hydrolases"/>
    <property type="match status" value="1"/>
</dbReference>
<evidence type="ECO:0000313" key="6">
    <source>
        <dbReference type="EMBL" id="GCE63219.1"/>
    </source>
</evidence>
<dbReference type="EC" id="5.6.2.3" evidence="3"/>
<dbReference type="Proteomes" id="UP000324831">
    <property type="component" value="Unassembled WGS sequence"/>
</dbReference>
<dbReference type="InterPro" id="IPR027417">
    <property type="entry name" value="P-loop_NTPase"/>
</dbReference>
<organism evidence="6 7">
    <name type="scientific">Candidatus Mycoplasma haematohominis</name>
    <dbReference type="NCBI Taxonomy" id="1494318"/>
    <lineage>
        <taxon>Bacteria</taxon>
        <taxon>Bacillati</taxon>
        <taxon>Mycoplasmatota</taxon>
        <taxon>Mollicutes</taxon>
        <taxon>Mycoplasmataceae</taxon>
        <taxon>Mycoplasma</taxon>
    </lineage>
</organism>
<dbReference type="SMART" id="SM00382">
    <property type="entry name" value="AAA"/>
    <property type="match status" value="1"/>
</dbReference>
<keyword evidence="6" id="KW-0347">Helicase</keyword>
<dbReference type="GO" id="GO:0005829">
    <property type="term" value="C:cytosol"/>
    <property type="evidence" value="ECO:0007669"/>
    <property type="project" value="TreeGrafter"/>
</dbReference>
<dbReference type="EMBL" id="BIMN01000001">
    <property type="protein sequence ID" value="GCE63219.1"/>
    <property type="molecule type" value="Genomic_DNA"/>
</dbReference>
<protein>
    <recommendedName>
        <fullName evidence="3">DNA 5'-3' helicase</fullName>
        <ecNumber evidence="3">5.6.2.3</ecNumber>
    </recommendedName>
</protein>
<dbReference type="GO" id="GO:0043139">
    <property type="term" value="F:5'-3' DNA helicase activity"/>
    <property type="evidence" value="ECO:0007669"/>
    <property type="project" value="UniProtKB-EC"/>
</dbReference>
<keyword evidence="6" id="KW-0378">Hydrolase</keyword>
<evidence type="ECO:0000256" key="1">
    <source>
        <dbReference type="ARBA" id="ARBA00008428"/>
    </source>
</evidence>
<dbReference type="PANTHER" id="PTHR30153:SF2">
    <property type="entry name" value="REPLICATIVE DNA HELICASE"/>
    <property type="match status" value="1"/>
</dbReference>
<feature type="domain" description="SF4 helicase" evidence="5">
    <location>
        <begin position="181"/>
        <end position="471"/>
    </location>
</feature>
<dbReference type="GO" id="GO:0006269">
    <property type="term" value="P:DNA replication, synthesis of primer"/>
    <property type="evidence" value="ECO:0007669"/>
    <property type="project" value="UniProtKB-KW"/>
</dbReference>
<gene>
    <name evidence="6" type="primary">dnaC</name>
    <name evidence="6" type="ORF">MHSWG343_01990</name>
</gene>
<dbReference type="Gene3D" id="3.40.50.300">
    <property type="entry name" value="P-loop containing nucleotide triphosphate hydrolases"/>
    <property type="match status" value="1"/>
</dbReference>
<name>A0A478FRZ4_9MOLU</name>
<evidence type="ECO:0000313" key="7">
    <source>
        <dbReference type="Proteomes" id="UP000324831"/>
    </source>
</evidence>
<proteinExistence type="inferred from homology"/>
<dbReference type="InterPro" id="IPR007693">
    <property type="entry name" value="DNA_helicase_DnaB-like_N"/>
</dbReference>
<sequence length="471" mass="53595">MLSDGENDFFDPEVEESEKAVLSSVLYHFPEVESLVNIDSVNYDQFCSKAAKRILQAIKSTELVDGKYDFVSVLGSLKKICVNEGELEKCVDYLNNLSEDIHYFSVNKYLKVLQSNKIKRDLNQLASEISRKRLSVDNYLDVLEDWKNKFDEIITNSPNTNYIDADHAVKSFEELVSNSGKLGSSNFLKTQYYDVDKKIKALSGGQLIIIASRPGVGKTTFALNLIYNNFEYINKNSKEGKTIGVFSLEMTYSSLIAKLIAIDAKVELNQVQKLIDGTPITVVESRLIEKSKAKISNLNLLFCDESNITIGKIIATIKQWVKSYNLKLVIIDYLQLINVSDEKKNDFVNQYQKIGMISRSLKILSMEMNICIIALAQLNRKAEERRGAEKSPILSDLRESGSIEQDADVVMFLYEEKKEMEEESQQETEESDKSDSYQHLTMLKIAKNRHGPIGKIEFKFNKSLGVYKLFK</sequence>
<evidence type="ECO:0000256" key="3">
    <source>
        <dbReference type="ARBA" id="ARBA00044969"/>
    </source>
</evidence>
<dbReference type="GO" id="GO:1990077">
    <property type="term" value="C:primosome complex"/>
    <property type="evidence" value="ECO:0007669"/>
    <property type="project" value="UniProtKB-KW"/>
</dbReference>
<dbReference type="PROSITE" id="PS51199">
    <property type="entry name" value="SF4_HELICASE"/>
    <property type="match status" value="1"/>
</dbReference>
<dbReference type="InterPro" id="IPR003593">
    <property type="entry name" value="AAA+_ATPase"/>
</dbReference>
<evidence type="ECO:0000256" key="4">
    <source>
        <dbReference type="ARBA" id="ARBA00048954"/>
    </source>
</evidence>
<reference evidence="6 7" key="1">
    <citation type="submission" date="2019-01" db="EMBL/GenBank/DDBJ databases">
        <title>Draft genome sequences of Candidatus Mycoplasma haemohominis SWG34-3 identified from a patient with pyrexia, anemia and liver dysfunction.</title>
        <authorList>
            <person name="Sekizuka T."/>
            <person name="Hattori N."/>
            <person name="Katano H."/>
            <person name="Takuma T."/>
            <person name="Ito T."/>
            <person name="Arai N."/>
            <person name="Yanai R."/>
            <person name="Ishii S."/>
            <person name="Miura Y."/>
            <person name="Tokunaga T."/>
            <person name="Watanabe H."/>
            <person name="Nomura N."/>
            <person name="Eguchi J."/>
            <person name="Arai T."/>
            <person name="Hasegawa H."/>
            <person name="Nakamaki T."/>
            <person name="Wakita T."/>
            <person name="Niki Y."/>
            <person name="Kuroda M."/>
        </authorList>
    </citation>
    <scope>NUCLEOTIDE SEQUENCE [LARGE SCALE GENOMIC DNA]</scope>
    <source>
        <strain evidence="6">SWG34-3</strain>
    </source>
</reference>
<dbReference type="Pfam" id="PF00772">
    <property type="entry name" value="DnaB"/>
    <property type="match status" value="1"/>
</dbReference>
<evidence type="ECO:0000259" key="5">
    <source>
        <dbReference type="PROSITE" id="PS51199"/>
    </source>
</evidence>